<dbReference type="Pfam" id="PF01268">
    <property type="entry name" value="FTHFS"/>
    <property type="match status" value="1"/>
</dbReference>
<accession>A0ABQ4P0C3</accession>
<gene>
    <name evidence="5 6" type="primary">fhs</name>
    <name evidence="6" type="ORF">TUM4438_03330</name>
</gene>
<sequence length="570" mass="60251">MLSDIEISRQHTCQPISTIASKLGINPDELSLHGAHKAKVSLAVTNRLSNNKNAKLVIVTAVTPTPFGEGKTVTTIGLTQALNHNGHKACACIRQPSMGPVFGTKGGAAGGGFAQVVPMEELNLHLTGDIHAVSSAHNLAAAALDARLFHETRLGADAFSQESGLTALNIDADNILWRRVVDHNERSLREIKVGYGGFNGPVHESGFDITAASELMAILALSRDLKDLRLRIGRLVLALNTQGEPITAEDLGVAGAMTVIMADAIEPTLMQTLSGDPCLIHAGPFANIAHGNSSIIADTIAAKLADVVVTEAGFGSDMGFEKFSNIKVRESGYAPSAAVVVVTLKALKANSGIASTNDINQPDNERLQAGFANLEWHINNVSQYGVPVVVAINRFPTDTDAELEWLIQRIGQTKAFGCEISEAFAKGSEGAIKLAEMVYRATETPSDFKLLYNSVSSLEVKLMTLAEVGYGAASVALSDKAKSQLAWLTEHHYSGLPICVAKTPMSISHDPDIKGIPTGFELPITELRLNAGAGFVTALVGQVMTMPGLGIKPGYLNIDINDDGDIVGLA</sequence>
<dbReference type="EMBL" id="BPEY01000004">
    <property type="protein sequence ID" value="GIU40928.1"/>
    <property type="molecule type" value="Genomic_DNA"/>
</dbReference>
<name>A0ABQ4P0C3_9GAMM</name>
<keyword evidence="2 5" id="KW-0436">Ligase</keyword>
<evidence type="ECO:0000313" key="7">
    <source>
        <dbReference type="Proteomes" id="UP000887104"/>
    </source>
</evidence>
<dbReference type="InterPro" id="IPR000559">
    <property type="entry name" value="Formate_THF_ligase"/>
</dbReference>
<dbReference type="RefSeq" id="WP_220778735.1">
    <property type="nucleotide sequence ID" value="NZ_BPEY01000004.1"/>
</dbReference>
<dbReference type="HAMAP" id="MF_01543">
    <property type="entry name" value="FTHFS"/>
    <property type="match status" value="1"/>
</dbReference>
<evidence type="ECO:0000256" key="5">
    <source>
        <dbReference type="HAMAP-Rule" id="MF_01543"/>
    </source>
</evidence>
<evidence type="ECO:0000256" key="2">
    <source>
        <dbReference type="ARBA" id="ARBA00022598"/>
    </source>
</evidence>
<dbReference type="Gene3D" id="3.30.1510.10">
    <property type="entry name" value="Domain 2, N(10)-formyltetrahydrofolate synthetase"/>
    <property type="match status" value="1"/>
</dbReference>
<keyword evidence="7" id="KW-1185">Reference proteome</keyword>
<keyword evidence="1 5" id="KW-0554">One-carbon metabolism</keyword>
<reference evidence="6" key="1">
    <citation type="submission" date="2021-05" db="EMBL/GenBank/DDBJ databases">
        <title>Molecular characterization for Shewanella algae harboring chromosomal blaOXA-55-like strains isolated from clinical and environment sample.</title>
        <authorList>
            <person name="Ohama Y."/>
            <person name="Aoki K."/>
            <person name="Harada S."/>
            <person name="Moriya K."/>
            <person name="Ishii Y."/>
            <person name="Tateda K."/>
        </authorList>
    </citation>
    <scope>NUCLEOTIDE SEQUENCE</scope>
    <source>
        <strain evidence="6">JCM 11563</strain>
    </source>
</reference>
<keyword evidence="3 5" id="KW-0547">Nucleotide-binding</keyword>
<feature type="binding site" evidence="5">
    <location>
        <begin position="65"/>
        <end position="72"/>
    </location>
    <ligand>
        <name>ATP</name>
        <dbReference type="ChEBI" id="CHEBI:30616"/>
    </ligand>
</feature>
<proteinExistence type="inferred from homology"/>
<keyword evidence="4 5" id="KW-0067">ATP-binding</keyword>
<dbReference type="GO" id="GO:0016874">
    <property type="term" value="F:ligase activity"/>
    <property type="evidence" value="ECO:0007669"/>
    <property type="project" value="UniProtKB-KW"/>
</dbReference>
<dbReference type="NCBIfam" id="NF010031">
    <property type="entry name" value="PRK13506.1"/>
    <property type="match status" value="1"/>
</dbReference>
<evidence type="ECO:0000256" key="4">
    <source>
        <dbReference type="ARBA" id="ARBA00022840"/>
    </source>
</evidence>
<evidence type="ECO:0000256" key="3">
    <source>
        <dbReference type="ARBA" id="ARBA00022741"/>
    </source>
</evidence>
<comment type="similarity">
    <text evidence="5">Belongs to the formate--tetrahydrofolate ligase family.</text>
</comment>
<dbReference type="Proteomes" id="UP000887104">
    <property type="component" value="Unassembled WGS sequence"/>
</dbReference>
<comment type="pathway">
    <text evidence="5">One-carbon metabolism; tetrahydrofolate interconversion.</text>
</comment>
<comment type="caution">
    <text evidence="6">The sequence shown here is derived from an EMBL/GenBank/DDBJ whole genome shotgun (WGS) entry which is preliminary data.</text>
</comment>
<comment type="catalytic activity">
    <reaction evidence="5">
        <text>(6S)-5,6,7,8-tetrahydrofolate + formate + ATP = (6R)-10-formyltetrahydrofolate + ADP + phosphate</text>
        <dbReference type="Rhea" id="RHEA:20221"/>
        <dbReference type="ChEBI" id="CHEBI:15740"/>
        <dbReference type="ChEBI" id="CHEBI:30616"/>
        <dbReference type="ChEBI" id="CHEBI:43474"/>
        <dbReference type="ChEBI" id="CHEBI:57453"/>
        <dbReference type="ChEBI" id="CHEBI:195366"/>
        <dbReference type="ChEBI" id="CHEBI:456216"/>
        <dbReference type="EC" id="6.3.4.3"/>
    </reaction>
</comment>
<dbReference type="Gene3D" id="3.40.50.300">
    <property type="entry name" value="P-loop containing nucleotide triphosphate hydrolases"/>
    <property type="match status" value="1"/>
</dbReference>
<organism evidence="6 7">
    <name type="scientific">Shewanella sairae</name>
    <dbReference type="NCBI Taxonomy" id="190310"/>
    <lineage>
        <taxon>Bacteria</taxon>
        <taxon>Pseudomonadati</taxon>
        <taxon>Pseudomonadota</taxon>
        <taxon>Gammaproteobacteria</taxon>
        <taxon>Alteromonadales</taxon>
        <taxon>Shewanellaceae</taxon>
        <taxon>Shewanella</taxon>
    </lineage>
</organism>
<evidence type="ECO:0000256" key="1">
    <source>
        <dbReference type="ARBA" id="ARBA00022563"/>
    </source>
</evidence>
<dbReference type="NCBIfam" id="NF010030">
    <property type="entry name" value="PRK13505.1"/>
    <property type="match status" value="1"/>
</dbReference>
<dbReference type="SUPFAM" id="SSF52540">
    <property type="entry name" value="P-loop containing nucleoside triphosphate hydrolases"/>
    <property type="match status" value="1"/>
</dbReference>
<dbReference type="InterPro" id="IPR027417">
    <property type="entry name" value="P-loop_NTPase"/>
</dbReference>
<dbReference type="Gene3D" id="3.10.410.10">
    <property type="entry name" value="Formyltetrahydrofolate synthetase, domain 3"/>
    <property type="match status" value="1"/>
</dbReference>
<dbReference type="EC" id="6.3.4.3" evidence="5"/>
<protein>
    <recommendedName>
        <fullName evidence="5">Formate--tetrahydrofolate ligase</fullName>
        <ecNumber evidence="5">6.3.4.3</ecNumber>
    </recommendedName>
    <alternativeName>
        <fullName evidence="5">Formyltetrahydrofolate synthetase</fullName>
        <shortName evidence="5">FHS</shortName>
        <shortName evidence="5">FTHFS</shortName>
    </alternativeName>
</protein>
<evidence type="ECO:0000313" key="6">
    <source>
        <dbReference type="EMBL" id="GIU40928.1"/>
    </source>
</evidence>